<organism evidence="3 4">
    <name type="scientific">Chitinophaga terrae</name>
    <name type="common">ex Kim and Jung 2007</name>
    <dbReference type="NCBI Taxonomy" id="408074"/>
    <lineage>
        <taxon>Bacteria</taxon>
        <taxon>Pseudomonadati</taxon>
        <taxon>Bacteroidota</taxon>
        <taxon>Chitinophagia</taxon>
        <taxon>Chitinophagales</taxon>
        <taxon>Chitinophagaceae</taxon>
        <taxon>Chitinophaga</taxon>
    </lineage>
</organism>
<dbReference type="Proteomes" id="UP000199656">
    <property type="component" value="Unassembled WGS sequence"/>
</dbReference>
<evidence type="ECO:0000259" key="2">
    <source>
        <dbReference type="Pfam" id="PF01648"/>
    </source>
</evidence>
<gene>
    <name evidence="3" type="ORF">SAMN05660909_01160</name>
</gene>
<evidence type="ECO:0000313" key="3">
    <source>
        <dbReference type="EMBL" id="SEA21547.1"/>
    </source>
</evidence>
<dbReference type="InterPro" id="IPR037143">
    <property type="entry name" value="4-PPantetheinyl_Trfase_dom_sf"/>
</dbReference>
<dbReference type="OrthoDB" id="663853at2"/>
<evidence type="ECO:0000256" key="1">
    <source>
        <dbReference type="ARBA" id="ARBA00022679"/>
    </source>
</evidence>
<keyword evidence="4" id="KW-1185">Reference proteome</keyword>
<dbReference type="EMBL" id="FNRL01000004">
    <property type="protein sequence ID" value="SEA21547.1"/>
    <property type="molecule type" value="Genomic_DNA"/>
</dbReference>
<accession>A0A1H3ZD01</accession>
<name>A0A1H3ZD01_9BACT</name>
<sequence>MIGNDIVDLQAAAAESRITRKGFLDKLFLPAEKKLVQDAGNPVLITWLLWSCKEAVYKIVNRQTGDRRYTPHHYTVQVEGMNDEDAWGSVVHANMAYPFRTCFTSQAVHTYAASSIALLKQLTPLAGCFQTPSFTALLQQNGRLPLLEKLYKDPSGIPWIRDPHTGEMSPISLSHHGNYTGILLPPGF</sequence>
<dbReference type="Gene3D" id="3.90.470.20">
    <property type="entry name" value="4'-phosphopantetheinyl transferase domain"/>
    <property type="match status" value="1"/>
</dbReference>
<dbReference type="GO" id="GO:0000287">
    <property type="term" value="F:magnesium ion binding"/>
    <property type="evidence" value="ECO:0007669"/>
    <property type="project" value="InterPro"/>
</dbReference>
<protein>
    <submittedName>
        <fullName evidence="3">4'-phosphopantetheinyl transferase superfamily protein</fullName>
    </submittedName>
</protein>
<proteinExistence type="predicted"/>
<evidence type="ECO:0000313" key="4">
    <source>
        <dbReference type="Proteomes" id="UP000199656"/>
    </source>
</evidence>
<dbReference type="Pfam" id="PF01648">
    <property type="entry name" value="ACPS"/>
    <property type="match status" value="1"/>
</dbReference>
<dbReference type="RefSeq" id="WP_089759598.1">
    <property type="nucleotide sequence ID" value="NZ_BKAT01000005.1"/>
</dbReference>
<dbReference type="GO" id="GO:0008897">
    <property type="term" value="F:holo-[acyl-carrier-protein] synthase activity"/>
    <property type="evidence" value="ECO:0007669"/>
    <property type="project" value="InterPro"/>
</dbReference>
<feature type="domain" description="4'-phosphopantetheinyl transferase" evidence="2">
    <location>
        <begin position="2"/>
        <end position="65"/>
    </location>
</feature>
<dbReference type="STRING" id="408074.SAMN05660909_01160"/>
<keyword evidence="1 3" id="KW-0808">Transferase</keyword>
<dbReference type="SUPFAM" id="SSF56214">
    <property type="entry name" value="4'-phosphopantetheinyl transferase"/>
    <property type="match status" value="1"/>
</dbReference>
<dbReference type="InterPro" id="IPR008278">
    <property type="entry name" value="4-PPantetheinyl_Trfase_dom"/>
</dbReference>
<dbReference type="AlphaFoldDB" id="A0A1H3ZD01"/>
<reference evidence="4" key="1">
    <citation type="submission" date="2016-10" db="EMBL/GenBank/DDBJ databases">
        <authorList>
            <person name="Varghese N."/>
            <person name="Submissions S."/>
        </authorList>
    </citation>
    <scope>NUCLEOTIDE SEQUENCE [LARGE SCALE GENOMIC DNA]</scope>
    <source>
        <strain evidence="4">DSM 23920</strain>
    </source>
</reference>